<reference evidence="1" key="2">
    <citation type="submission" date="2020-05" db="UniProtKB">
        <authorList>
            <consortium name="EnsemblMetazoa"/>
        </authorList>
    </citation>
    <scope>IDENTIFICATION</scope>
    <source>
        <strain evidence="1">IAEA</strain>
    </source>
</reference>
<reference evidence="2" key="1">
    <citation type="submission" date="2015-01" db="EMBL/GenBank/DDBJ databases">
        <authorList>
            <person name="Aksoy S."/>
            <person name="Warren W."/>
            <person name="Wilson R.K."/>
        </authorList>
    </citation>
    <scope>NUCLEOTIDE SEQUENCE [LARGE SCALE GENOMIC DNA]</scope>
    <source>
        <strain evidence="2">IAEA</strain>
    </source>
</reference>
<keyword evidence="2" id="KW-1185">Reference proteome</keyword>
<evidence type="ECO:0000313" key="2">
    <source>
        <dbReference type="Proteomes" id="UP000092460"/>
    </source>
</evidence>
<proteinExistence type="predicted"/>
<organism evidence="1 2">
    <name type="scientific">Glossina palpalis gambiensis</name>
    <dbReference type="NCBI Taxonomy" id="67801"/>
    <lineage>
        <taxon>Eukaryota</taxon>
        <taxon>Metazoa</taxon>
        <taxon>Ecdysozoa</taxon>
        <taxon>Arthropoda</taxon>
        <taxon>Hexapoda</taxon>
        <taxon>Insecta</taxon>
        <taxon>Pterygota</taxon>
        <taxon>Neoptera</taxon>
        <taxon>Endopterygota</taxon>
        <taxon>Diptera</taxon>
        <taxon>Brachycera</taxon>
        <taxon>Muscomorpha</taxon>
        <taxon>Hippoboscoidea</taxon>
        <taxon>Glossinidae</taxon>
        <taxon>Glossina</taxon>
    </lineage>
</organism>
<name>A0A1B0B757_9MUSC</name>
<protein>
    <submittedName>
        <fullName evidence="1">Uncharacterized protein</fullName>
    </submittedName>
</protein>
<evidence type="ECO:0000313" key="1">
    <source>
        <dbReference type="EnsemblMetazoa" id="GPPI021042-PA"/>
    </source>
</evidence>
<dbReference type="Proteomes" id="UP000092460">
    <property type="component" value="Unassembled WGS sequence"/>
</dbReference>
<accession>A0A1B0B757</accession>
<dbReference type="VEuPathDB" id="VectorBase:GPPI021042"/>
<dbReference type="EnsemblMetazoa" id="GPPI021042-RA">
    <property type="protein sequence ID" value="GPPI021042-PA"/>
    <property type="gene ID" value="GPPI021042"/>
</dbReference>
<sequence>MTERLAGLFMPLGFPAVSINLNGRYAIKSSIKRRIELKHVLYELRLSYAKPVDVGSIKNSKSDKTDKWLMGIESPVMAFRESRSKQILRYLGYVPAIMSIN</sequence>
<dbReference type="EMBL" id="JXJN01009404">
    <property type="status" value="NOT_ANNOTATED_CDS"/>
    <property type="molecule type" value="Genomic_DNA"/>
</dbReference>
<dbReference type="AlphaFoldDB" id="A0A1B0B757"/>